<sequence length="1356" mass="148829">MPNDAVLVPSVSVASETSVQQVLLKLAKHEAWSSELFFYLNGNRVVLQNPDPEATVLEYIRAIGLTGTKRGCEEGGCGSCTVIVAEYDKDTKKVYHASINACIAPLVFLDGKHLITVEALGTHKNPHPAQERIAKLHGSQCGFCTPGFVMSLYATLRNNPEPSEHELEEAFDGNLCRCTGYRPILDAARTFAKGADKGCAMGDKCCKMGGTQDACGSSLETNPPTARNFPPVDFKPYDPTTELLFPPALKKYEPRALYFGNERKYWFRPVTVDTLLDIKAIAGADAKITGGSSEIQIEIKFKNLNYNLSVYAGEIKALKQIEFHDNHITVGANATLTDVEYQLDEPATKRYGETRAQSFAAIVKQLKYFAGRQIRNVGTPAGALATASPISDLNPLLMALGAKIFYRCAGQPERALDVLSFFTGYRRTALPADGVLTRIEIPVLKEQEFARSYKQSKRKDDDIAIVTSGMRVRLAADNTVEEIGLAYGGMAATTVMALKTQAFLMGKRWTDKDVLEQALNTLGEEFDLPFGVPGGMATFRKSLAIGFFYRFHADVCQQLGTELDAQAVAPIERGLMKSWRDHEVPVQNTRIVGKPLPHVAAMRQVTGQAQYTDDFPAFANQLYGCMVWSTKAHAKVLAVDASAALALPGVTRWISASDIREGGNLWGDVIQDEPYLAEAEVFCHGQPIGMILADTYAQARLGAQAVGVKYTELPAILTCDEAIAADSFHPYQKFMRCGLDMDEAFAQCDHVIEGEARMGGQEQFYLETQACVTVPRGDDEFEIFTGTQNPTFTQLAVAELLGLGASRVNVRVNRMGGAFGGKESRSVQLAAITSLAASVTQRPVRCMLDRDSDMISTGQRNPYQAKWKAGIKDGKVFALDGDITNNAGWSLDLSGATMDRCLSHIENCYTIPNVHVRGRCAKTNIHSNTAFRGFGAPQGSFIAETIMETIADKLKMDVHQLRCDNLSWEGHRTPYGQELIDWHMPRLWTEVLKEAEYEKRKQAIEEFNKSSKWKKRGIAIVPVKHGISFGAMHYNQAGALVHVYKDGNVLLAHGGTEMGQGLNTKMIQVCAEELGIPFDQVFVSETSTNTVANTSPTAASAGSDLNGAAIKNACDQIMERLKPFFEADPEASFKQIVKTAYYARVNLSANGHYKTPDIAYVWGSKSDEAKPLYSYFTQAVGCSEVEIDCLTGDWTLLRTDLKMDIGRSINPAIDYGQVEGAFVQGTGLFTIEESLWTRHNGQLFTKGPGAYKIPGARDIPQDFRVSFLKKADWANLKTIQSSKGIGEPGLALGLAPFFALRDAVKRARLDSGDDTFLEWRSPATTERIRCSLSDDIIKAARVLPKDGEQDFFVSLP</sequence>
<evidence type="ECO:0000256" key="10">
    <source>
        <dbReference type="ARBA" id="ARBA00023014"/>
    </source>
</evidence>
<feature type="binding site" evidence="14">
    <location>
        <position position="144"/>
    </location>
    <ligand>
        <name>[2Fe-2S] cluster</name>
        <dbReference type="ChEBI" id="CHEBI:190135"/>
        <label>2</label>
    </ligand>
</feature>
<protein>
    <submittedName>
        <fullName evidence="17">Molybdopterin-binding domain of aldehyde dehydrogenase-domain-containing protein</fullName>
    </submittedName>
</protein>
<evidence type="ECO:0000256" key="8">
    <source>
        <dbReference type="ARBA" id="ARBA00023002"/>
    </source>
</evidence>
<dbReference type="Pfam" id="PF00941">
    <property type="entry name" value="FAD_binding_5"/>
    <property type="match status" value="1"/>
</dbReference>
<keyword evidence="3 14" id="KW-0500">Molybdenum</keyword>
<evidence type="ECO:0000256" key="5">
    <source>
        <dbReference type="ARBA" id="ARBA00022714"/>
    </source>
</evidence>
<evidence type="ECO:0000256" key="11">
    <source>
        <dbReference type="ARBA" id="ARBA00034078"/>
    </source>
</evidence>
<evidence type="ECO:0000313" key="18">
    <source>
        <dbReference type="Proteomes" id="UP000193685"/>
    </source>
</evidence>
<dbReference type="Gene3D" id="3.10.20.30">
    <property type="match status" value="1"/>
</dbReference>
<keyword evidence="6 14" id="KW-0479">Metal-binding</keyword>
<evidence type="ECO:0000256" key="7">
    <source>
        <dbReference type="ARBA" id="ARBA00022827"/>
    </source>
</evidence>
<feature type="binding site" evidence="14">
    <location>
        <position position="77"/>
    </location>
    <ligand>
        <name>[2Fe-2S] cluster</name>
        <dbReference type="ChEBI" id="CHEBI:190135"/>
        <label>1</label>
    </ligand>
</feature>
<feature type="binding site" evidence="14">
    <location>
        <position position="176"/>
    </location>
    <ligand>
        <name>[2Fe-2S] cluster</name>
        <dbReference type="ChEBI" id="CHEBI:190135"/>
        <label>2</label>
    </ligand>
</feature>
<feature type="binding site" evidence="14">
    <location>
        <position position="80"/>
    </location>
    <ligand>
        <name>[2Fe-2S] cluster</name>
        <dbReference type="ChEBI" id="CHEBI:190135"/>
        <label>1</label>
    </ligand>
</feature>
<reference evidence="17 18" key="1">
    <citation type="submission" date="2016-07" db="EMBL/GenBank/DDBJ databases">
        <title>Pervasive Adenine N6-methylation of Active Genes in Fungi.</title>
        <authorList>
            <consortium name="DOE Joint Genome Institute"/>
            <person name="Mondo S.J."/>
            <person name="Dannebaum R.O."/>
            <person name="Kuo R.C."/>
            <person name="Labutti K."/>
            <person name="Haridas S."/>
            <person name="Kuo A."/>
            <person name="Salamov A."/>
            <person name="Ahrendt S.R."/>
            <person name="Lipzen A."/>
            <person name="Sullivan W."/>
            <person name="Andreopoulos W.B."/>
            <person name="Clum A."/>
            <person name="Lindquist E."/>
            <person name="Daum C."/>
            <person name="Ramamoorthy G.K."/>
            <person name="Gryganskyi A."/>
            <person name="Culley D."/>
            <person name="Magnuson J.K."/>
            <person name="James T.Y."/>
            <person name="O'Malley M.A."/>
            <person name="Stajich J.E."/>
            <person name="Spatafora J.W."/>
            <person name="Visel A."/>
            <person name="Grigoriev I.V."/>
        </authorList>
    </citation>
    <scope>NUCLEOTIDE SEQUENCE [LARGE SCALE GENOMIC DNA]</scope>
    <source>
        <strain evidence="17 18">12-1054</strain>
    </source>
</reference>
<feature type="binding site" evidence="14">
    <location>
        <position position="819"/>
    </location>
    <ligand>
        <name>Mo-molybdopterin</name>
        <dbReference type="ChEBI" id="CHEBI:71302"/>
    </ligand>
    <ligandPart>
        <name>Mo</name>
        <dbReference type="ChEBI" id="CHEBI:28685"/>
    </ligandPart>
</feature>
<dbReference type="OrthoDB" id="8300278at2759"/>
<keyword evidence="4" id="KW-0285">Flavoprotein</keyword>
<evidence type="ECO:0000313" key="17">
    <source>
        <dbReference type="EMBL" id="ORY77778.1"/>
    </source>
</evidence>
<dbReference type="InterPro" id="IPR005107">
    <property type="entry name" value="CO_DH_flav_C"/>
</dbReference>
<dbReference type="Pfam" id="PF02738">
    <property type="entry name" value="MoCoBD_1"/>
    <property type="match status" value="1"/>
</dbReference>
<dbReference type="InterPro" id="IPR036683">
    <property type="entry name" value="CO_DH_flav_C_dom_sf"/>
</dbReference>
<dbReference type="InterPro" id="IPR002888">
    <property type="entry name" value="2Fe-2S-bd"/>
</dbReference>
<dbReference type="PROSITE" id="PS00197">
    <property type="entry name" value="2FE2S_FER_1"/>
    <property type="match status" value="1"/>
</dbReference>
<evidence type="ECO:0000256" key="1">
    <source>
        <dbReference type="ARBA" id="ARBA00001974"/>
    </source>
</evidence>
<dbReference type="InterPro" id="IPR016169">
    <property type="entry name" value="FAD-bd_PCMH_sub2"/>
</dbReference>
<dbReference type="Pfam" id="PF03450">
    <property type="entry name" value="CO_deh_flav_C"/>
    <property type="match status" value="1"/>
</dbReference>
<keyword evidence="18" id="KW-1185">Reference proteome</keyword>
<dbReference type="FunFam" id="3.90.1170.50:FF:000001">
    <property type="entry name" value="Aldehyde oxidase 1"/>
    <property type="match status" value="1"/>
</dbReference>
<comment type="similarity">
    <text evidence="2">Belongs to the xanthine dehydrogenase family.</text>
</comment>
<keyword evidence="5 14" id="KW-0001">2Fe-2S</keyword>
<dbReference type="SMART" id="SM01008">
    <property type="entry name" value="Ald_Xan_dh_C"/>
    <property type="match status" value="1"/>
</dbReference>
<evidence type="ECO:0000256" key="6">
    <source>
        <dbReference type="ARBA" id="ARBA00022723"/>
    </source>
</evidence>
<dbReference type="STRING" id="56484.A0A1Y2F1M7"/>
<dbReference type="Pfam" id="PF20256">
    <property type="entry name" value="MoCoBD_2"/>
    <property type="match status" value="1"/>
</dbReference>
<dbReference type="GO" id="GO:0016491">
    <property type="term" value="F:oxidoreductase activity"/>
    <property type="evidence" value="ECO:0007669"/>
    <property type="project" value="UniProtKB-KW"/>
</dbReference>
<evidence type="ECO:0000256" key="9">
    <source>
        <dbReference type="ARBA" id="ARBA00023004"/>
    </source>
</evidence>
<evidence type="ECO:0000256" key="14">
    <source>
        <dbReference type="PIRSR" id="PIRSR000127-3"/>
    </source>
</evidence>
<evidence type="ECO:0000259" key="15">
    <source>
        <dbReference type="PROSITE" id="PS51085"/>
    </source>
</evidence>
<feature type="domain" description="FAD-binding PCMH-type" evidence="16">
    <location>
        <begin position="259"/>
        <end position="446"/>
    </location>
</feature>
<feature type="binding site" evidence="13">
    <location>
        <position position="823"/>
    </location>
    <ligand>
        <name>substrate</name>
    </ligand>
</feature>
<dbReference type="SUPFAM" id="SSF54292">
    <property type="entry name" value="2Fe-2S ferredoxin-like"/>
    <property type="match status" value="1"/>
</dbReference>
<evidence type="ECO:0000256" key="13">
    <source>
        <dbReference type="PIRSR" id="PIRSR000127-2"/>
    </source>
</evidence>
<dbReference type="InterPro" id="IPR037165">
    <property type="entry name" value="AldOxase/xan_DH_Mopterin-bd_sf"/>
</dbReference>
<dbReference type="InterPro" id="IPR036010">
    <property type="entry name" value="2Fe-2S_ferredoxin-like_sf"/>
</dbReference>
<feature type="binding site" evidence="14">
    <location>
        <position position="72"/>
    </location>
    <ligand>
        <name>[2Fe-2S] cluster</name>
        <dbReference type="ChEBI" id="CHEBI:190135"/>
        <label>1</label>
    </ligand>
</feature>
<keyword evidence="10 14" id="KW-0411">Iron-sulfur</keyword>
<dbReference type="InterPro" id="IPR006058">
    <property type="entry name" value="2Fe2S_fd_BS"/>
</dbReference>
<dbReference type="PANTHER" id="PTHR45444">
    <property type="entry name" value="XANTHINE DEHYDROGENASE"/>
    <property type="match status" value="1"/>
</dbReference>
<feature type="binding site" evidence="13">
    <location>
        <position position="369"/>
    </location>
    <ligand>
        <name>FAD</name>
        <dbReference type="ChEBI" id="CHEBI:57692"/>
    </ligand>
</feature>
<dbReference type="Gene3D" id="3.30.365.10">
    <property type="entry name" value="Aldehyde oxidase/xanthine dehydrogenase, molybdopterin binding domain"/>
    <property type="match status" value="4"/>
</dbReference>
<keyword evidence="7 13" id="KW-0274">FAD</keyword>
<dbReference type="SUPFAM" id="SSF54665">
    <property type="entry name" value="CO dehydrogenase molybdoprotein N-domain-like"/>
    <property type="match status" value="1"/>
</dbReference>
<dbReference type="PROSITE" id="PS51085">
    <property type="entry name" value="2FE2S_FER_2"/>
    <property type="match status" value="1"/>
</dbReference>
<feature type="binding site" evidence="14">
    <location>
        <position position="102"/>
    </location>
    <ligand>
        <name>[2Fe-2S] cluster</name>
        <dbReference type="ChEBI" id="CHEBI:190135"/>
        <label>1</label>
    </ligand>
</feature>
<dbReference type="CDD" id="cd00207">
    <property type="entry name" value="fer2"/>
    <property type="match status" value="1"/>
</dbReference>
<dbReference type="Gene3D" id="3.30.465.10">
    <property type="match status" value="1"/>
</dbReference>
<dbReference type="InterPro" id="IPR001041">
    <property type="entry name" value="2Fe-2S_ferredoxin-type"/>
</dbReference>
<dbReference type="PIRSF" id="PIRSF000127">
    <property type="entry name" value="Xanthine_DH"/>
    <property type="match status" value="1"/>
</dbReference>
<dbReference type="SUPFAM" id="SSF47741">
    <property type="entry name" value="CO dehydrogenase ISP C-domain like"/>
    <property type="match status" value="1"/>
</dbReference>
<dbReference type="PROSITE" id="PS51387">
    <property type="entry name" value="FAD_PCMH"/>
    <property type="match status" value="1"/>
</dbReference>
<dbReference type="InterPro" id="IPR002346">
    <property type="entry name" value="Mopterin_DH_FAD-bd"/>
</dbReference>
<feature type="binding site" evidence="14">
    <location>
        <position position="788"/>
    </location>
    <ligand>
        <name>Mo-molybdopterin</name>
        <dbReference type="ChEBI" id="CHEBI:71302"/>
    </ligand>
    <ligandPart>
        <name>Mo</name>
        <dbReference type="ChEBI" id="CHEBI:28685"/>
    </ligandPart>
</feature>
<evidence type="ECO:0000256" key="12">
    <source>
        <dbReference type="PIRSR" id="PIRSR000127-1"/>
    </source>
</evidence>
<dbReference type="Pfam" id="PF00111">
    <property type="entry name" value="Fer2"/>
    <property type="match status" value="1"/>
</dbReference>
<organism evidence="17 18">
    <name type="scientific">Protomyces lactucae-debilis</name>
    <dbReference type="NCBI Taxonomy" id="2754530"/>
    <lineage>
        <taxon>Eukaryota</taxon>
        <taxon>Fungi</taxon>
        <taxon>Dikarya</taxon>
        <taxon>Ascomycota</taxon>
        <taxon>Taphrinomycotina</taxon>
        <taxon>Taphrinomycetes</taxon>
        <taxon>Taphrinales</taxon>
        <taxon>Protomycetaceae</taxon>
        <taxon>Protomyces</taxon>
    </lineage>
</organism>
<dbReference type="InterPro" id="IPR012675">
    <property type="entry name" value="Beta-grasp_dom_sf"/>
</dbReference>
<gene>
    <name evidence="17" type="ORF">BCR37DRAFT_382682</name>
</gene>
<dbReference type="Gene3D" id="1.10.150.120">
    <property type="entry name" value="[2Fe-2S]-binding domain"/>
    <property type="match status" value="1"/>
</dbReference>
<dbReference type="Pfam" id="PF01799">
    <property type="entry name" value="Fer2_2"/>
    <property type="match status" value="1"/>
</dbReference>
<dbReference type="InterPro" id="IPR008274">
    <property type="entry name" value="AldOxase/xan_DH_MoCoBD1"/>
</dbReference>
<dbReference type="InterPro" id="IPR036884">
    <property type="entry name" value="2Fe-2S-bd_dom_sf"/>
</dbReference>
<feature type="binding site" evidence="14">
    <location>
        <position position="178"/>
    </location>
    <ligand>
        <name>[2Fe-2S] cluster</name>
        <dbReference type="ChEBI" id="CHEBI:190135"/>
        <label>2</label>
    </ligand>
</feature>
<keyword evidence="9 14" id="KW-0408">Iron</keyword>
<evidence type="ECO:0000256" key="4">
    <source>
        <dbReference type="ARBA" id="ARBA00022630"/>
    </source>
</evidence>
<dbReference type="SUPFAM" id="SSF55447">
    <property type="entry name" value="CO dehydrogenase flavoprotein C-terminal domain-like"/>
    <property type="match status" value="1"/>
</dbReference>
<dbReference type="SUPFAM" id="SSF56003">
    <property type="entry name" value="Molybdenum cofactor-binding domain"/>
    <property type="match status" value="1"/>
</dbReference>
<dbReference type="FunFam" id="3.30.365.10:FF:000001">
    <property type="entry name" value="Xanthine dehydrogenase oxidase"/>
    <property type="match status" value="1"/>
</dbReference>
<dbReference type="SUPFAM" id="SSF56176">
    <property type="entry name" value="FAD-binding/transporter-associated domain-like"/>
    <property type="match status" value="1"/>
</dbReference>
<dbReference type="FunFam" id="3.10.20.30:FF:000015">
    <property type="entry name" value="Aldehyde oxidase 1"/>
    <property type="match status" value="1"/>
</dbReference>
<feature type="binding site" evidence="14">
    <location>
        <position position="141"/>
    </location>
    <ligand>
        <name>[2Fe-2S] cluster</name>
        <dbReference type="ChEBI" id="CHEBI:190135"/>
        <label>2</label>
    </ligand>
</feature>
<feature type="active site" description="Proton acceptor" evidence="12">
    <location>
        <position position="1287"/>
    </location>
</feature>
<dbReference type="Gene3D" id="3.30.390.50">
    <property type="entry name" value="CO dehydrogenase flavoprotein, C-terminal domain"/>
    <property type="match status" value="1"/>
</dbReference>
<dbReference type="GeneID" id="63786528"/>
<feature type="binding site" evidence="13">
    <location>
        <begin position="288"/>
        <end position="295"/>
    </location>
    <ligand>
        <name>FAD</name>
        <dbReference type="ChEBI" id="CHEBI:57692"/>
    </ligand>
</feature>
<feature type="binding site" evidence="13">
    <location>
        <position position="436"/>
    </location>
    <ligand>
        <name>FAD</name>
        <dbReference type="ChEBI" id="CHEBI:57692"/>
    </ligand>
</feature>
<dbReference type="InterPro" id="IPR036318">
    <property type="entry name" value="FAD-bd_PCMH-like_sf"/>
</dbReference>
<dbReference type="GO" id="GO:0071949">
    <property type="term" value="F:FAD binding"/>
    <property type="evidence" value="ECO:0007669"/>
    <property type="project" value="InterPro"/>
</dbReference>
<dbReference type="PANTHER" id="PTHR45444:SF3">
    <property type="entry name" value="XANTHINE DEHYDROGENASE"/>
    <property type="match status" value="1"/>
</dbReference>
<feature type="binding site" evidence="13">
    <location>
        <position position="900"/>
    </location>
    <ligand>
        <name>substrate</name>
    </ligand>
</feature>
<comment type="cofactor">
    <cofactor evidence="1 13">
        <name>FAD</name>
        <dbReference type="ChEBI" id="CHEBI:57692"/>
    </cofactor>
</comment>
<comment type="cofactor">
    <cofactor evidence="11">
        <name>[2Fe-2S] cluster</name>
        <dbReference type="ChEBI" id="CHEBI:190135"/>
    </cofactor>
</comment>
<feature type="binding site" evidence="13">
    <location>
        <position position="934"/>
    </location>
    <ligand>
        <name>substrate</name>
    </ligand>
</feature>
<accession>A0A1Y2F1M7</accession>
<dbReference type="Proteomes" id="UP000193685">
    <property type="component" value="Unassembled WGS sequence"/>
</dbReference>
<dbReference type="RefSeq" id="XP_040723163.1">
    <property type="nucleotide sequence ID" value="XM_040869929.1"/>
</dbReference>
<dbReference type="OMA" id="PHPTQER"/>
<evidence type="ECO:0000259" key="16">
    <source>
        <dbReference type="PROSITE" id="PS51387"/>
    </source>
</evidence>
<comment type="cofactor">
    <cofactor evidence="14">
        <name>Mo-molybdopterin</name>
        <dbReference type="ChEBI" id="CHEBI:71302"/>
    </cofactor>
    <text evidence="14">Binds 1 Mo-molybdopterin (Mo-MPT) cofactor per subunit.</text>
</comment>
<dbReference type="InterPro" id="IPR016208">
    <property type="entry name" value="Ald_Oxase/xanthine_DH-like"/>
</dbReference>
<dbReference type="FunFam" id="3.30.465.10:FF:000004">
    <property type="entry name" value="Xanthine dehydrogenase/oxidase"/>
    <property type="match status" value="1"/>
</dbReference>
<keyword evidence="8" id="KW-0560">Oxidoreductase</keyword>
<name>A0A1Y2F1M7_PROLT</name>
<dbReference type="InterPro" id="IPR000674">
    <property type="entry name" value="Ald_Oxase/Xan_DH_a/b"/>
</dbReference>
<dbReference type="GO" id="GO:0005506">
    <property type="term" value="F:iron ion binding"/>
    <property type="evidence" value="ECO:0007669"/>
    <property type="project" value="InterPro"/>
</dbReference>
<dbReference type="InterPro" id="IPR046867">
    <property type="entry name" value="AldOxase/xan_DH_MoCoBD2"/>
</dbReference>
<dbReference type="SMART" id="SM01092">
    <property type="entry name" value="CO_deh_flav_C"/>
    <property type="match status" value="1"/>
</dbReference>
<dbReference type="InterPro" id="IPR016167">
    <property type="entry name" value="FAD-bd_PCMH_sub1"/>
</dbReference>
<dbReference type="FunFam" id="3.30.365.10:FF:000002">
    <property type="entry name" value="Xanthine dehydrogenase oxidase"/>
    <property type="match status" value="1"/>
</dbReference>
<evidence type="ECO:0000256" key="2">
    <source>
        <dbReference type="ARBA" id="ARBA00006849"/>
    </source>
</evidence>
<feature type="binding site" evidence="13">
    <location>
        <position position="454"/>
    </location>
    <ligand>
        <name>FAD</name>
        <dbReference type="ChEBI" id="CHEBI:57692"/>
    </ligand>
</feature>
<dbReference type="GO" id="GO:0051537">
    <property type="term" value="F:2 iron, 2 sulfur cluster binding"/>
    <property type="evidence" value="ECO:0007669"/>
    <property type="project" value="UniProtKB-KW"/>
</dbReference>
<evidence type="ECO:0000256" key="3">
    <source>
        <dbReference type="ARBA" id="ARBA00022505"/>
    </source>
</evidence>
<dbReference type="Gene3D" id="3.90.1170.50">
    <property type="entry name" value="Aldehyde oxidase/xanthine dehydrogenase, a/b hammerhead"/>
    <property type="match status" value="1"/>
</dbReference>
<feature type="binding site" evidence="14">
    <location>
        <position position="1099"/>
    </location>
    <ligand>
        <name>Mo-molybdopterin</name>
        <dbReference type="ChEBI" id="CHEBI:71302"/>
    </ligand>
    <ligandPart>
        <name>Mo</name>
        <dbReference type="ChEBI" id="CHEBI:28685"/>
    </ligandPart>
</feature>
<dbReference type="InterPro" id="IPR016166">
    <property type="entry name" value="FAD-bd_PCMH"/>
</dbReference>
<proteinExistence type="inferred from homology"/>
<dbReference type="EMBL" id="MCFI01000019">
    <property type="protein sequence ID" value="ORY77778.1"/>
    <property type="molecule type" value="Genomic_DNA"/>
</dbReference>
<dbReference type="InterPro" id="IPR036856">
    <property type="entry name" value="Ald_Oxase/Xan_DH_a/b_sf"/>
</dbReference>
<comment type="cofactor">
    <cofactor evidence="14">
        <name>[2Fe-2S] cluster</name>
        <dbReference type="ChEBI" id="CHEBI:190135"/>
    </cofactor>
    <text evidence="14">Binds 2 [2Fe-2S] clusters.</text>
</comment>
<feature type="binding site" evidence="14">
    <location>
        <position position="932"/>
    </location>
    <ligand>
        <name>Mo-molybdopterin</name>
        <dbReference type="ChEBI" id="CHEBI:71302"/>
    </ligand>
    <ligandPart>
        <name>Mo</name>
        <dbReference type="ChEBI" id="CHEBI:28685"/>
    </ligandPart>
</feature>
<feature type="domain" description="2Fe-2S ferredoxin-type" evidence="15">
    <location>
        <begin position="34"/>
        <end position="120"/>
    </location>
</feature>
<comment type="caution">
    <text evidence="17">The sequence shown here is derived from an EMBL/GenBank/DDBJ whole genome shotgun (WGS) entry which is preliminary data.</text>
</comment>
<feature type="binding site" evidence="13">
    <location>
        <position position="392"/>
    </location>
    <ligand>
        <name>FAD</name>
        <dbReference type="ChEBI" id="CHEBI:57692"/>
    </ligand>
</feature>
<dbReference type="Gene3D" id="3.30.43.10">
    <property type="entry name" value="Uridine Diphospho-n-acetylenolpyruvylglucosamine Reductase, domain 2"/>
    <property type="match status" value="1"/>
</dbReference>
<dbReference type="Pfam" id="PF01315">
    <property type="entry name" value="Ald_Xan_dh_C"/>
    <property type="match status" value="1"/>
</dbReference>